<dbReference type="EMBL" id="AOSK01000091">
    <property type="protein sequence ID" value="EYD75215.1"/>
    <property type="molecule type" value="Genomic_DNA"/>
</dbReference>
<evidence type="ECO:0000313" key="2">
    <source>
        <dbReference type="Proteomes" id="UP000019666"/>
    </source>
</evidence>
<dbReference type="SUPFAM" id="SSF51445">
    <property type="entry name" value="(Trans)glycosidases"/>
    <property type="match status" value="1"/>
</dbReference>
<dbReference type="OrthoDB" id="9761577at2"/>
<dbReference type="GO" id="GO:0016798">
    <property type="term" value="F:hydrolase activity, acting on glycosyl bonds"/>
    <property type="evidence" value="ECO:0007669"/>
    <property type="project" value="UniProtKB-KW"/>
</dbReference>
<accession>A0A017HLL4</accession>
<keyword evidence="2" id="KW-1185">Reference proteome</keyword>
<reference evidence="1 2" key="1">
    <citation type="submission" date="2013-02" db="EMBL/GenBank/DDBJ databases">
        <authorList>
            <person name="Fiebig A."/>
            <person name="Goeker M."/>
            <person name="Klenk H.-P.P."/>
        </authorList>
    </citation>
    <scope>NUCLEOTIDE SEQUENCE [LARGE SCALE GENOMIC DNA]</scope>
    <source>
        <strain evidence="1 2">DSM 19309</strain>
    </source>
</reference>
<dbReference type="Gene3D" id="3.20.20.80">
    <property type="entry name" value="Glycosidases"/>
    <property type="match status" value="1"/>
</dbReference>
<comment type="caution">
    <text evidence="1">The sequence shown here is derived from an EMBL/GenBank/DDBJ whole genome shotgun (WGS) entry which is preliminary data.</text>
</comment>
<proteinExistence type="predicted"/>
<protein>
    <submittedName>
        <fullName evidence="1">Putative hydrolase</fullName>
    </submittedName>
</protein>
<gene>
    <name evidence="1" type="ORF">Rumeso_03311</name>
</gene>
<dbReference type="HOGENOM" id="CLU_1884238_0_0_5"/>
<sequence length="135" mass="14344">MIARADELSLAQLALKGLMPGIPDFYQGAEGPLHHLTDPDNRLAVDWDRLGCPESSPGPGGFARRKDALTRRLLALRAEHPDLFAAGSLAVEGADGSWRLLREGPEGRLSLTLAWGLGEPVALEWSPAGAAQAAE</sequence>
<name>A0A017HLL4_9RHOB</name>
<keyword evidence="1" id="KW-0378">Hydrolase</keyword>
<dbReference type="RefSeq" id="WP_156362645.1">
    <property type="nucleotide sequence ID" value="NZ_KK088553.1"/>
</dbReference>
<evidence type="ECO:0000313" key="1">
    <source>
        <dbReference type="EMBL" id="EYD75215.1"/>
    </source>
</evidence>
<dbReference type="PATRIC" id="fig|442562.3.peg.3257"/>
<dbReference type="InterPro" id="IPR017853">
    <property type="entry name" value="GH"/>
</dbReference>
<dbReference type="STRING" id="442562.Rumeso_03311"/>
<organism evidence="1 2">
    <name type="scientific">Rubellimicrobium mesophilum DSM 19309</name>
    <dbReference type="NCBI Taxonomy" id="442562"/>
    <lineage>
        <taxon>Bacteria</taxon>
        <taxon>Pseudomonadati</taxon>
        <taxon>Pseudomonadota</taxon>
        <taxon>Alphaproteobacteria</taxon>
        <taxon>Rhodobacterales</taxon>
        <taxon>Roseobacteraceae</taxon>
        <taxon>Rubellimicrobium</taxon>
    </lineage>
</organism>
<dbReference type="AlphaFoldDB" id="A0A017HLL4"/>
<dbReference type="Proteomes" id="UP000019666">
    <property type="component" value="Unassembled WGS sequence"/>
</dbReference>